<protein>
    <submittedName>
        <fullName evidence="1">Uncharacterized protein</fullName>
    </submittedName>
</protein>
<dbReference type="Proteomes" id="UP001195483">
    <property type="component" value="Unassembled WGS sequence"/>
</dbReference>
<proteinExistence type="predicted"/>
<evidence type="ECO:0000313" key="1">
    <source>
        <dbReference type="EMBL" id="KAK3592770.1"/>
    </source>
</evidence>
<sequence length="111" mass="12749">MIRFVRTGVCLYLERKCQDISTFTDVSGGDSSQHERNPDATLLSNEYIRLSDSCCPFKKQQRLLHRFISTEQIPPLIRKHSTDQKTLKTYSAKEICLEKLFGNQPVNTIAV</sequence>
<gene>
    <name evidence="1" type="ORF">CHS0354_003205</name>
</gene>
<accession>A0AAE0VXJ9</accession>
<reference evidence="1" key="2">
    <citation type="journal article" date="2021" name="Genome Biol. Evol.">
        <title>Developing a high-quality reference genome for a parasitic bivalve with doubly uniparental inheritance (Bivalvia: Unionida).</title>
        <authorList>
            <person name="Smith C.H."/>
        </authorList>
    </citation>
    <scope>NUCLEOTIDE SEQUENCE</scope>
    <source>
        <strain evidence="1">CHS0354</strain>
        <tissue evidence="1">Mantle</tissue>
    </source>
</reference>
<dbReference type="EMBL" id="JAEAOA010000264">
    <property type="protein sequence ID" value="KAK3592770.1"/>
    <property type="molecule type" value="Genomic_DNA"/>
</dbReference>
<comment type="caution">
    <text evidence="1">The sequence shown here is derived from an EMBL/GenBank/DDBJ whole genome shotgun (WGS) entry which is preliminary data.</text>
</comment>
<evidence type="ECO:0000313" key="2">
    <source>
        <dbReference type="Proteomes" id="UP001195483"/>
    </source>
</evidence>
<keyword evidence="2" id="KW-1185">Reference proteome</keyword>
<name>A0AAE0VXJ9_9BIVA</name>
<reference evidence="1" key="3">
    <citation type="submission" date="2023-05" db="EMBL/GenBank/DDBJ databases">
        <authorList>
            <person name="Smith C.H."/>
        </authorList>
    </citation>
    <scope>NUCLEOTIDE SEQUENCE</scope>
    <source>
        <strain evidence="1">CHS0354</strain>
        <tissue evidence="1">Mantle</tissue>
    </source>
</reference>
<reference evidence="1" key="1">
    <citation type="journal article" date="2021" name="Genome Biol. Evol.">
        <title>A High-Quality Reference Genome for a Parasitic Bivalve with Doubly Uniparental Inheritance (Bivalvia: Unionida).</title>
        <authorList>
            <person name="Smith C.H."/>
        </authorList>
    </citation>
    <scope>NUCLEOTIDE SEQUENCE</scope>
    <source>
        <strain evidence="1">CHS0354</strain>
    </source>
</reference>
<organism evidence="1 2">
    <name type="scientific">Potamilus streckersoni</name>
    <dbReference type="NCBI Taxonomy" id="2493646"/>
    <lineage>
        <taxon>Eukaryota</taxon>
        <taxon>Metazoa</taxon>
        <taxon>Spiralia</taxon>
        <taxon>Lophotrochozoa</taxon>
        <taxon>Mollusca</taxon>
        <taxon>Bivalvia</taxon>
        <taxon>Autobranchia</taxon>
        <taxon>Heteroconchia</taxon>
        <taxon>Palaeoheterodonta</taxon>
        <taxon>Unionida</taxon>
        <taxon>Unionoidea</taxon>
        <taxon>Unionidae</taxon>
        <taxon>Ambleminae</taxon>
        <taxon>Lampsilini</taxon>
        <taxon>Potamilus</taxon>
    </lineage>
</organism>
<dbReference type="AlphaFoldDB" id="A0AAE0VXJ9"/>